<evidence type="ECO:0000256" key="6">
    <source>
        <dbReference type="SAM" id="Phobius"/>
    </source>
</evidence>
<organism evidence="8 9">
    <name type="scientific">Eiseniibacteriota bacterium</name>
    <dbReference type="NCBI Taxonomy" id="2212470"/>
    <lineage>
        <taxon>Bacteria</taxon>
        <taxon>Candidatus Eiseniibacteriota</taxon>
    </lineage>
</organism>
<protein>
    <submittedName>
        <fullName evidence="8">Tetratricopeptide repeat protein</fullName>
    </submittedName>
</protein>
<feature type="region of interest" description="Disordered" evidence="5">
    <location>
        <begin position="1"/>
        <end position="23"/>
    </location>
</feature>
<evidence type="ECO:0000256" key="4">
    <source>
        <dbReference type="PROSITE-ProRule" id="PRU10141"/>
    </source>
</evidence>
<keyword evidence="1 4" id="KW-0547">Nucleotide-binding</keyword>
<dbReference type="InterPro" id="IPR008271">
    <property type="entry name" value="Ser/Thr_kinase_AS"/>
</dbReference>
<accession>A0ABV6YKY9</accession>
<feature type="binding site" evidence="4">
    <location>
        <position position="59"/>
    </location>
    <ligand>
        <name>ATP</name>
        <dbReference type="ChEBI" id="CHEBI:30616"/>
    </ligand>
</feature>
<name>A0ABV6YKY9_UNCEI</name>
<dbReference type="Proteomes" id="UP001593833">
    <property type="component" value="Unassembled WGS sequence"/>
</dbReference>
<evidence type="ECO:0000256" key="1">
    <source>
        <dbReference type="ARBA" id="ARBA00022741"/>
    </source>
</evidence>
<evidence type="ECO:0000313" key="8">
    <source>
        <dbReference type="EMBL" id="MFC1573008.1"/>
    </source>
</evidence>
<dbReference type="InterPro" id="IPR011990">
    <property type="entry name" value="TPR-like_helical_dom_sf"/>
</dbReference>
<dbReference type="PROSITE" id="PS50005">
    <property type="entry name" value="TPR"/>
    <property type="match status" value="2"/>
</dbReference>
<keyword evidence="3" id="KW-0802">TPR repeat</keyword>
<keyword evidence="6" id="KW-1133">Transmembrane helix</keyword>
<feature type="region of interest" description="Disordered" evidence="5">
    <location>
        <begin position="259"/>
        <end position="283"/>
    </location>
</feature>
<dbReference type="SMART" id="SM00028">
    <property type="entry name" value="TPR"/>
    <property type="match status" value="8"/>
</dbReference>
<evidence type="ECO:0000313" key="9">
    <source>
        <dbReference type="Proteomes" id="UP001593833"/>
    </source>
</evidence>
<proteinExistence type="predicted"/>
<evidence type="ECO:0000259" key="7">
    <source>
        <dbReference type="PROSITE" id="PS50011"/>
    </source>
</evidence>
<dbReference type="InterPro" id="IPR019734">
    <property type="entry name" value="TPR_rpt"/>
</dbReference>
<evidence type="ECO:0000256" key="2">
    <source>
        <dbReference type="ARBA" id="ARBA00022840"/>
    </source>
</evidence>
<dbReference type="Pfam" id="PF13424">
    <property type="entry name" value="TPR_12"/>
    <property type="match status" value="4"/>
</dbReference>
<keyword evidence="2 4" id="KW-0067">ATP-binding</keyword>
<dbReference type="PROSITE" id="PS50011">
    <property type="entry name" value="PROTEIN_KINASE_DOM"/>
    <property type="match status" value="1"/>
</dbReference>
<reference evidence="8 9" key="1">
    <citation type="submission" date="2024-09" db="EMBL/GenBank/DDBJ databases">
        <authorList>
            <person name="D'Angelo T."/>
        </authorList>
    </citation>
    <scope>NUCLEOTIDE SEQUENCE [LARGE SCALE GENOMIC DNA]</scope>
    <source>
        <strain evidence="8">SAG AM-320-E07</strain>
    </source>
</reference>
<feature type="repeat" description="TPR" evidence="3">
    <location>
        <begin position="432"/>
        <end position="465"/>
    </location>
</feature>
<dbReference type="NCBIfam" id="NF047558">
    <property type="entry name" value="TPR_END_plus"/>
    <property type="match status" value="1"/>
</dbReference>
<dbReference type="PANTHER" id="PTHR46082">
    <property type="entry name" value="ATP/GTP-BINDING PROTEIN-RELATED"/>
    <property type="match status" value="1"/>
</dbReference>
<comment type="caution">
    <text evidence="8">The sequence shown here is derived from an EMBL/GenBank/DDBJ whole genome shotgun (WGS) entry which is preliminary data.</text>
</comment>
<dbReference type="Pfam" id="PF13374">
    <property type="entry name" value="TPR_10"/>
    <property type="match status" value="1"/>
</dbReference>
<gene>
    <name evidence="8" type="ORF">ACFL6M_05355</name>
</gene>
<dbReference type="InterPro" id="IPR017441">
    <property type="entry name" value="Protein_kinase_ATP_BS"/>
</dbReference>
<keyword evidence="9" id="KW-1185">Reference proteome</keyword>
<dbReference type="PROSITE" id="PS00107">
    <property type="entry name" value="PROTEIN_KINASE_ATP"/>
    <property type="match status" value="1"/>
</dbReference>
<dbReference type="InterPro" id="IPR053137">
    <property type="entry name" value="NLR-like"/>
</dbReference>
<evidence type="ECO:0000256" key="3">
    <source>
        <dbReference type="PROSITE-ProRule" id="PRU00339"/>
    </source>
</evidence>
<dbReference type="InterPro" id="IPR011009">
    <property type="entry name" value="Kinase-like_dom_sf"/>
</dbReference>
<dbReference type="Pfam" id="PF00069">
    <property type="entry name" value="Pkinase"/>
    <property type="match status" value="1"/>
</dbReference>
<sequence>MERDDPTSQQETTNSIPGPNHTPVHIGPYRILEKLGEGGMGVVYLAEQTEPVRRRVALKVIKLGMDTKQVVVRFESERQALALMDHPAIAKVFDAGTTPEGRPYFAMEYVKGVPITEYCDTRRLGTRERLQLFQRVCEGVQHAHQKAVLHRDLKPSNILVADVDGKPQPRIIDFGVAKATTQKLTEQTMYTAVGQLIGTPEYMSPEQADLTVEDIDTRTDVYSLGVILYQLLSGALPFDSKQLRQAGFEGIIRLLREKDPPRPSTKVSSLGEQTTQIAQRRRTGPRRLAGALKGDLDWIVMRSLEKDRNRRYGSPQELAQDIQRHLNNEPVLAGPPSATYRARKFAKRNRVAVGFATTVVFAVAAGFILLTVQNAKITAARDEAESVVTTLEEMLASVDPTKSGRDVTVKEMLDETAKTLGENFKNQPLTESRLRYTVGKTYFALGEFDAAEGHLLRAVEIRREELGPENIATLMAMGQLYWTYRNQNRFKDAEQLAQEALEINRRVVGEENIRTLRCMMKLGDSYQAQFRWAEAESLLRETLDGCRRALGKEHPLTIGTMLKLGQCLSISSSPDEALTMLREAVELSSRAFGEKGSQTLESMGALATVYTIQRRYEEAEELRREIIEIRRRDLGDEHTWVLSQIDGLARTYRLHGRYAEAESLYRAVAEIRVRVQGKESSRTLAAMNNLGMIYMDRGRYKEAEPILRETLKLMRRVNGNEHGYTLRAMSNLGETCQNLGQLSEAETLRRECLETRRRVLGEDHRETLSAMFHLGDLLLTQGRYDEAELLNRKGLQINQRVHGEAPHGDDYGVPLQTNDFRYNLACSMALQGRRREALSLLQEALDNGYTAQGFSGWKPNLTYLQGDPEFEAIVEELKRRNEEDESAMVE</sequence>
<dbReference type="InterPro" id="IPR000719">
    <property type="entry name" value="Prot_kinase_dom"/>
</dbReference>
<dbReference type="SUPFAM" id="SSF56112">
    <property type="entry name" value="Protein kinase-like (PK-like)"/>
    <property type="match status" value="1"/>
</dbReference>
<dbReference type="PROSITE" id="PS00108">
    <property type="entry name" value="PROTEIN_KINASE_ST"/>
    <property type="match status" value="1"/>
</dbReference>
<dbReference type="Gene3D" id="3.30.200.20">
    <property type="entry name" value="Phosphorylase Kinase, domain 1"/>
    <property type="match status" value="1"/>
</dbReference>
<dbReference type="CDD" id="cd14014">
    <property type="entry name" value="STKc_PknB_like"/>
    <property type="match status" value="1"/>
</dbReference>
<feature type="repeat" description="TPR" evidence="3">
    <location>
        <begin position="684"/>
        <end position="717"/>
    </location>
</feature>
<feature type="compositionally biased region" description="Polar residues" evidence="5">
    <location>
        <begin position="265"/>
        <end position="278"/>
    </location>
</feature>
<feature type="compositionally biased region" description="Polar residues" evidence="5">
    <location>
        <begin position="7"/>
        <end position="17"/>
    </location>
</feature>
<dbReference type="SUPFAM" id="SSF48452">
    <property type="entry name" value="TPR-like"/>
    <property type="match status" value="3"/>
</dbReference>
<dbReference type="EMBL" id="JBHPKH010000060">
    <property type="protein sequence ID" value="MFC1573008.1"/>
    <property type="molecule type" value="Genomic_DNA"/>
</dbReference>
<dbReference type="SMART" id="SM00220">
    <property type="entry name" value="S_TKc"/>
    <property type="match status" value="1"/>
</dbReference>
<dbReference type="Gene3D" id="1.25.40.10">
    <property type="entry name" value="Tetratricopeptide repeat domain"/>
    <property type="match status" value="3"/>
</dbReference>
<feature type="domain" description="Protein kinase" evidence="7">
    <location>
        <begin position="29"/>
        <end position="332"/>
    </location>
</feature>
<dbReference type="PANTHER" id="PTHR46082:SF6">
    <property type="entry name" value="AAA+ ATPASE DOMAIN-CONTAINING PROTEIN-RELATED"/>
    <property type="match status" value="1"/>
</dbReference>
<keyword evidence="6" id="KW-0812">Transmembrane</keyword>
<dbReference type="Gene3D" id="1.10.510.10">
    <property type="entry name" value="Transferase(Phosphotransferase) domain 1"/>
    <property type="match status" value="1"/>
</dbReference>
<keyword evidence="6" id="KW-0472">Membrane</keyword>
<evidence type="ECO:0000256" key="5">
    <source>
        <dbReference type="SAM" id="MobiDB-lite"/>
    </source>
</evidence>
<feature type="transmembrane region" description="Helical" evidence="6">
    <location>
        <begin position="351"/>
        <end position="372"/>
    </location>
</feature>